<keyword evidence="2" id="KW-1003">Cell membrane</keyword>
<evidence type="ECO:0000256" key="1">
    <source>
        <dbReference type="ARBA" id="ARBA00004651"/>
    </source>
</evidence>
<name>A0A0M1LS93_CLOBO</name>
<feature type="transmembrane region" description="Helical" evidence="6">
    <location>
        <begin position="259"/>
        <end position="283"/>
    </location>
</feature>
<proteinExistence type="predicted"/>
<accession>A0A0M1LS93</accession>
<feature type="transmembrane region" description="Helical" evidence="6">
    <location>
        <begin position="222"/>
        <end position="247"/>
    </location>
</feature>
<organism evidence="9 10">
    <name type="scientific">Clostridium botulinum</name>
    <dbReference type="NCBI Taxonomy" id="1491"/>
    <lineage>
        <taxon>Bacteria</taxon>
        <taxon>Bacillati</taxon>
        <taxon>Bacillota</taxon>
        <taxon>Clostridia</taxon>
        <taxon>Eubacteriales</taxon>
        <taxon>Clostridiaceae</taxon>
        <taxon>Clostridium</taxon>
    </lineage>
</organism>
<dbReference type="Proteomes" id="UP000473681">
    <property type="component" value="Unassembled WGS sequence"/>
</dbReference>
<dbReference type="GO" id="GO:0005886">
    <property type="term" value="C:plasma membrane"/>
    <property type="evidence" value="ECO:0007669"/>
    <property type="project" value="UniProtKB-SubCell"/>
</dbReference>
<dbReference type="RefSeq" id="WP_053342665.1">
    <property type="nucleotide sequence ID" value="NZ_LFPA01000094.1"/>
</dbReference>
<evidence type="ECO:0000256" key="3">
    <source>
        <dbReference type="ARBA" id="ARBA00022692"/>
    </source>
</evidence>
<dbReference type="EMBL" id="SWOV01000027">
    <property type="protein sequence ID" value="NFF88317.1"/>
    <property type="molecule type" value="Genomic_DNA"/>
</dbReference>
<protein>
    <submittedName>
        <fullName evidence="9">ABC transporter permease</fullName>
    </submittedName>
</protein>
<gene>
    <name evidence="8" type="ORF">FC774_10600</name>
    <name evidence="9" type="ORF">FDB51_00660</name>
</gene>
<comment type="subcellular location">
    <subcellularLocation>
        <location evidence="1">Cell membrane</location>
        <topology evidence="1">Multi-pass membrane protein</topology>
    </subcellularLocation>
</comment>
<keyword evidence="4 6" id="KW-1133">Transmembrane helix</keyword>
<feature type="transmembrane region" description="Helical" evidence="6">
    <location>
        <begin position="295"/>
        <end position="312"/>
    </location>
</feature>
<comment type="caution">
    <text evidence="9">The sequence shown here is derived from an EMBL/GenBank/DDBJ whole genome shotgun (WGS) entry which is preliminary data.</text>
</comment>
<feature type="transmembrane region" description="Helical" evidence="6">
    <location>
        <begin position="179"/>
        <end position="201"/>
    </location>
</feature>
<evidence type="ECO:0000313" key="8">
    <source>
        <dbReference type="EMBL" id="NFF88317.1"/>
    </source>
</evidence>
<evidence type="ECO:0000313" key="10">
    <source>
        <dbReference type="Proteomes" id="UP000473681"/>
    </source>
</evidence>
<evidence type="ECO:0000259" key="7">
    <source>
        <dbReference type="Pfam" id="PF12698"/>
    </source>
</evidence>
<dbReference type="InterPro" id="IPR051449">
    <property type="entry name" value="ABC-2_transporter_component"/>
</dbReference>
<evidence type="ECO:0000256" key="2">
    <source>
        <dbReference type="ARBA" id="ARBA00022475"/>
    </source>
</evidence>
<evidence type="ECO:0000256" key="5">
    <source>
        <dbReference type="ARBA" id="ARBA00023136"/>
    </source>
</evidence>
<dbReference type="GO" id="GO:0140359">
    <property type="term" value="F:ABC-type transporter activity"/>
    <property type="evidence" value="ECO:0007669"/>
    <property type="project" value="InterPro"/>
</dbReference>
<sequence>MNIFKIIKEELGNIITAFITPLVALLLLGYVYSNVFVENIPYGIFNNDNSALSRNIISQLENHPGLDVIYYAESESDLEEAINSKKINAGIVIPENFSIDMAMKKSPNVMFLIDDTNMLIGGNALSYSGSVIGTLNAGVQMKMMQGNNMYDSVVKSTMGTFSYAERLVYEPQGGYTRNMLYTIAPVVMQMFFLTKFSLPLLKRKKKEFVTIKFKSKQFIMSVLDIIVRTLIISTVSVIASFTGLFIIRKLFNLPLRGDILIYAVLMYAFFFSLMAISFVFAAFIDNAAYFEQGYLMLNMIFVLLSGIAYPLYMMPENLVRWIKVFLPIIHVAIPLKALNLKAIGWDVVLPYLNSSFKYTIFWLTIGILTYSVSIAYKRYRAFDESKEEIKDDDLISIGQI</sequence>
<evidence type="ECO:0000313" key="9">
    <source>
        <dbReference type="EMBL" id="NFN33661.1"/>
    </source>
</evidence>
<feature type="transmembrane region" description="Helical" evidence="6">
    <location>
        <begin position="12"/>
        <end position="32"/>
    </location>
</feature>
<dbReference type="OrthoDB" id="1711024at2"/>
<dbReference type="Proteomes" id="UP000476820">
    <property type="component" value="Unassembled WGS sequence"/>
</dbReference>
<feature type="transmembrane region" description="Helical" evidence="6">
    <location>
        <begin position="358"/>
        <end position="376"/>
    </location>
</feature>
<keyword evidence="5 6" id="KW-0472">Membrane</keyword>
<evidence type="ECO:0000313" key="11">
    <source>
        <dbReference type="Proteomes" id="UP000476820"/>
    </source>
</evidence>
<reference evidence="10 11" key="1">
    <citation type="submission" date="2019-04" db="EMBL/GenBank/DDBJ databases">
        <title>Genome sequencing of Clostridium botulinum Groups I-IV and Clostridium butyricum.</title>
        <authorList>
            <person name="Brunt J."/>
            <person name="Van Vliet A.H.M."/>
            <person name="Stringer S.C."/>
            <person name="Carter A.T."/>
            <person name="Peck M.W."/>
        </authorList>
    </citation>
    <scope>NUCLEOTIDE SEQUENCE [LARGE SCALE GENOMIC DNA]</scope>
    <source>
        <strain evidence="8 11">1605</strain>
        <strain evidence="9 10">CB-K-33E</strain>
    </source>
</reference>
<evidence type="ECO:0000256" key="6">
    <source>
        <dbReference type="SAM" id="Phobius"/>
    </source>
</evidence>
<evidence type="ECO:0000256" key="4">
    <source>
        <dbReference type="ARBA" id="ARBA00022989"/>
    </source>
</evidence>
<dbReference type="PANTHER" id="PTHR30294:SF29">
    <property type="entry name" value="MULTIDRUG ABC TRANSPORTER PERMEASE YBHS-RELATED"/>
    <property type="match status" value="1"/>
</dbReference>
<dbReference type="PANTHER" id="PTHR30294">
    <property type="entry name" value="MEMBRANE COMPONENT OF ABC TRANSPORTER YHHJ-RELATED"/>
    <property type="match status" value="1"/>
</dbReference>
<dbReference type="Gene3D" id="3.40.1710.10">
    <property type="entry name" value="abc type-2 transporter like domain"/>
    <property type="match status" value="1"/>
</dbReference>
<dbReference type="EMBL" id="SWVK01000001">
    <property type="protein sequence ID" value="NFN33661.1"/>
    <property type="molecule type" value="Genomic_DNA"/>
</dbReference>
<keyword evidence="3 6" id="KW-0812">Transmembrane</keyword>
<feature type="domain" description="ABC-2 type transporter transmembrane" evidence="7">
    <location>
        <begin position="14"/>
        <end position="368"/>
    </location>
</feature>
<dbReference type="AlphaFoldDB" id="A0A0M1LS93"/>
<dbReference type="InterPro" id="IPR013525">
    <property type="entry name" value="ABC2_TM"/>
</dbReference>
<dbReference type="Pfam" id="PF12698">
    <property type="entry name" value="ABC2_membrane_3"/>
    <property type="match status" value="1"/>
</dbReference>